<comment type="caution">
    <text evidence="5">The sequence shown here is derived from an EMBL/GenBank/DDBJ whole genome shotgun (WGS) entry which is preliminary data.</text>
</comment>
<dbReference type="RefSeq" id="WP_126600098.1">
    <property type="nucleotide sequence ID" value="NZ_BIFQ01000002.1"/>
</dbReference>
<organism evidence="5 6">
    <name type="scientific">Dictyobacter aurantiacus</name>
    <dbReference type="NCBI Taxonomy" id="1936993"/>
    <lineage>
        <taxon>Bacteria</taxon>
        <taxon>Bacillati</taxon>
        <taxon>Chloroflexota</taxon>
        <taxon>Ktedonobacteria</taxon>
        <taxon>Ktedonobacterales</taxon>
        <taxon>Dictyobacteraceae</taxon>
        <taxon>Dictyobacter</taxon>
    </lineage>
</organism>
<name>A0A401ZMD2_9CHLR</name>
<gene>
    <name evidence="5" type="ORF">KDAU_52550</name>
</gene>
<reference evidence="6" key="1">
    <citation type="submission" date="2018-12" db="EMBL/GenBank/DDBJ databases">
        <title>Tengunoibacter tsumagoiensis gen. nov., sp. nov., Dictyobacter kobayashii sp. nov., D. alpinus sp. nov., and D. joshuensis sp. nov. and description of Dictyobacteraceae fam. nov. within the order Ktedonobacterales isolated from Tengu-no-mugimeshi.</title>
        <authorList>
            <person name="Wang C.M."/>
            <person name="Zheng Y."/>
            <person name="Sakai Y."/>
            <person name="Toyoda A."/>
            <person name="Minakuchi Y."/>
            <person name="Abe K."/>
            <person name="Yokota A."/>
            <person name="Yabe S."/>
        </authorList>
    </citation>
    <scope>NUCLEOTIDE SEQUENCE [LARGE SCALE GENOMIC DNA]</scope>
    <source>
        <strain evidence="6">S-27</strain>
    </source>
</reference>
<dbReference type="OrthoDB" id="161349at2"/>
<protein>
    <recommendedName>
        <fullName evidence="4">SHSP domain-containing protein</fullName>
    </recommendedName>
</protein>
<dbReference type="AlphaFoldDB" id="A0A401ZMD2"/>
<dbReference type="SUPFAM" id="SSF49764">
    <property type="entry name" value="HSP20-like chaperones"/>
    <property type="match status" value="1"/>
</dbReference>
<keyword evidence="6" id="KW-1185">Reference proteome</keyword>
<proteinExistence type="inferred from homology"/>
<dbReference type="InterPro" id="IPR002068">
    <property type="entry name" value="A-crystallin/Hsp20_dom"/>
</dbReference>
<dbReference type="EMBL" id="BIFQ01000002">
    <property type="protein sequence ID" value="GCE07926.1"/>
    <property type="molecule type" value="Genomic_DNA"/>
</dbReference>
<dbReference type="PROSITE" id="PS01031">
    <property type="entry name" value="SHSP"/>
    <property type="match status" value="1"/>
</dbReference>
<evidence type="ECO:0000256" key="1">
    <source>
        <dbReference type="PROSITE-ProRule" id="PRU00285"/>
    </source>
</evidence>
<dbReference type="InterPro" id="IPR008978">
    <property type="entry name" value="HSP20-like_chaperone"/>
</dbReference>
<evidence type="ECO:0000259" key="4">
    <source>
        <dbReference type="PROSITE" id="PS01031"/>
    </source>
</evidence>
<sequence length="144" mass="15683">MQEQVKQQPIPINMYSTNGRLMVTAPMPGLEPENITIHVTEDGHLILQGALRGLLKEHDGKQRFLDEWHAGAYAREVTLPLPVNAVCANVSYGNGVLTVTFPLSDQMAPAHLTLERVAPSRGQHQGNAGHPPVCVHVHTTESQG</sequence>
<dbReference type="Gene3D" id="2.60.40.790">
    <property type="match status" value="1"/>
</dbReference>
<evidence type="ECO:0000313" key="6">
    <source>
        <dbReference type="Proteomes" id="UP000287224"/>
    </source>
</evidence>
<evidence type="ECO:0000313" key="5">
    <source>
        <dbReference type="EMBL" id="GCE07926.1"/>
    </source>
</evidence>
<evidence type="ECO:0000256" key="3">
    <source>
        <dbReference type="SAM" id="MobiDB-lite"/>
    </source>
</evidence>
<dbReference type="CDD" id="cd06464">
    <property type="entry name" value="ACD_sHsps-like"/>
    <property type="match status" value="1"/>
</dbReference>
<feature type="region of interest" description="Disordered" evidence="3">
    <location>
        <begin position="120"/>
        <end position="144"/>
    </location>
</feature>
<dbReference type="Proteomes" id="UP000287224">
    <property type="component" value="Unassembled WGS sequence"/>
</dbReference>
<dbReference type="Pfam" id="PF00011">
    <property type="entry name" value="HSP20"/>
    <property type="match status" value="1"/>
</dbReference>
<accession>A0A401ZMD2</accession>
<comment type="similarity">
    <text evidence="1 2">Belongs to the small heat shock protein (HSP20) family.</text>
</comment>
<feature type="domain" description="SHSP" evidence="4">
    <location>
        <begin position="3"/>
        <end position="120"/>
    </location>
</feature>
<evidence type="ECO:0000256" key="2">
    <source>
        <dbReference type="RuleBase" id="RU003616"/>
    </source>
</evidence>